<evidence type="ECO:0000256" key="11">
    <source>
        <dbReference type="ARBA" id="ARBA00023136"/>
    </source>
</evidence>
<dbReference type="GO" id="GO:0019386">
    <property type="term" value="P:methanogenesis, from carbon dioxide"/>
    <property type="evidence" value="ECO:0007669"/>
    <property type="project" value="UniProtKB-UniPathway"/>
</dbReference>
<keyword evidence="8 14" id="KW-0812">Transmembrane</keyword>
<evidence type="ECO:0000256" key="6">
    <source>
        <dbReference type="ARBA" id="ARBA00022603"/>
    </source>
</evidence>
<dbReference type="Pfam" id="PF05440">
    <property type="entry name" value="MtrB"/>
    <property type="match status" value="1"/>
</dbReference>
<comment type="subcellular location">
    <subcellularLocation>
        <location evidence="2">Cell membrane</location>
    </subcellularLocation>
</comment>
<evidence type="ECO:0000256" key="4">
    <source>
        <dbReference type="ARBA" id="ARBA00022475"/>
    </source>
</evidence>
<protein>
    <recommendedName>
        <fullName evidence="13">tetrahydromethanopterin S-methyltransferase</fullName>
        <ecNumber evidence="13">7.2.1.4</ecNumber>
    </recommendedName>
</protein>
<sequence length="98" mass="10350">MGYVLVLPEFGLVADPIAGIVTTAGVSYQPVIDQVAELETIAEDLVGMLSGEGNFLNSFPGREKTLMKAGMVTSLWYGLAVGLFVAFVLAFALYFGGI</sequence>
<keyword evidence="10" id="KW-0484">Methanogenesis</keyword>
<keyword evidence="6" id="KW-0489">Methyltransferase</keyword>
<dbReference type="GO" id="GO:0030269">
    <property type="term" value="F:tetrahydromethanopterin S-methyltransferase activity"/>
    <property type="evidence" value="ECO:0007669"/>
    <property type="project" value="UniProtKB-EC"/>
</dbReference>
<reference evidence="15" key="1">
    <citation type="submission" date="2019-08" db="EMBL/GenBank/DDBJ databases">
        <authorList>
            <person name="Kucharzyk K."/>
            <person name="Murdoch R.W."/>
            <person name="Higgins S."/>
            <person name="Loffler F."/>
        </authorList>
    </citation>
    <scope>NUCLEOTIDE SEQUENCE</scope>
</reference>
<dbReference type="GO" id="GO:0006730">
    <property type="term" value="P:one-carbon metabolic process"/>
    <property type="evidence" value="ECO:0007669"/>
    <property type="project" value="UniProtKB-KW"/>
</dbReference>
<comment type="catalytic activity">
    <reaction evidence="12">
        <text>5-methyl-5,6,7,8-tetrahydromethanopterin + coenzyme M + 2 Na(+)(in) = 5,6,7,8-tetrahydromethanopterin + methyl-coenzyme M + 2 Na(+)(out)</text>
        <dbReference type="Rhea" id="RHEA:53492"/>
        <dbReference type="ChEBI" id="CHEBI:29101"/>
        <dbReference type="ChEBI" id="CHEBI:58103"/>
        <dbReference type="ChEBI" id="CHEBI:58116"/>
        <dbReference type="ChEBI" id="CHEBI:58286"/>
        <dbReference type="ChEBI" id="CHEBI:58319"/>
        <dbReference type="EC" id="7.2.1.4"/>
    </reaction>
</comment>
<evidence type="ECO:0000313" key="15">
    <source>
        <dbReference type="EMBL" id="MPL71533.1"/>
    </source>
</evidence>
<dbReference type="UniPathway" id="UPA00640">
    <property type="reaction ID" value="UER00698"/>
</dbReference>
<evidence type="ECO:0000256" key="14">
    <source>
        <dbReference type="SAM" id="Phobius"/>
    </source>
</evidence>
<proteinExistence type="inferred from homology"/>
<keyword evidence="5" id="KW-0554">One-carbon metabolism</keyword>
<keyword evidence="7" id="KW-0808">Transferase</keyword>
<evidence type="ECO:0000256" key="2">
    <source>
        <dbReference type="ARBA" id="ARBA00004236"/>
    </source>
</evidence>
<accession>A0A644TX38</accession>
<keyword evidence="4" id="KW-1003">Cell membrane</keyword>
<dbReference type="NCBIfam" id="TIGR04166">
    <property type="entry name" value="methano_MtrB"/>
    <property type="match status" value="1"/>
</dbReference>
<gene>
    <name evidence="15" type="ORF">SDC9_17310</name>
</gene>
<dbReference type="InterPro" id="IPR008690">
    <property type="entry name" value="MtrB_MeTrfase"/>
</dbReference>
<dbReference type="GO" id="GO:0005886">
    <property type="term" value="C:plasma membrane"/>
    <property type="evidence" value="ECO:0007669"/>
    <property type="project" value="UniProtKB-SubCell"/>
</dbReference>
<dbReference type="PIRSF" id="PIRSF005518">
    <property type="entry name" value="MtrB"/>
    <property type="match status" value="1"/>
</dbReference>
<keyword evidence="11 14" id="KW-0472">Membrane</keyword>
<evidence type="ECO:0000256" key="3">
    <source>
        <dbReference type="ARBA" id="ARBA00011616"/>
    </source>
</evidence>
<evidence type="ECO:0000256" key="7">
    <source>
        <dbReference type="ARBA" id="ARBA00022679"/>
    </source>
</evidence>
<dbReference type="HAMAP" id="MF_01094">
    <property type="entry name" value="MtrB"/>
    <property type="match status" value="1"/>
</dbReference>
<evidence type="ECO:0000256" key="10">
    <source>
        <dbReference type="ARBA" id="ARBA00022994"/>
    </source>
</evidence>
<comment type="subunit">
    <text evidence="3">The complex is composed of 8 subunits; MtrA, MtrB, MtrC, MtrD, MtrE, MtrF, MtrG and MtrH.</text>
</comment>
<dbReference type="AlphaFoldDB" id="A0A644TX38"/>
<keyword evidence="9 14" id="KW-1133">Transmembrane helix</keyword>
<comment type="caution">
    <text evidence="15">The sequence shown here is derived from an EMBL/GenBank/DDBJ whole genome shotgun (WGS) entry which is preliminary data.</text>
</comment>
<evidence type="ECO:0000256" key="13">
    <source>
        <dbReference type="ARBA" id="ARBA00044970"/>
    </source>
</evidence>
<evidence type="ECO:0000256" key="5">
    <source>
        <dbReference type="ARBA" id="ARBA00022563"/>
    </source>
</evidence>
<dbReference type="EMBL" id="VSSQ01000060">
    <property type="protein sequence ID" value="MPL71533.1"/>
    <property type="molecule type" value="Genomic_DNA"/>
</dbReference>
<evidence type="ECO:0000256" key="8">
    <source>
        <dbReference type="ARBA" id="ARBA00022692"/>
    </source>
</evidence>
<evidence type="ECO:0000256" key="12">
    <source>
        <dbReference type="ARBA" id="ARBA00044880"/>
    </source>
</evidence>
<dbReference type="EC" id="7.2.1.4" evidence="13"/>
<feature type="transmembrane region" description="Helical" evidence="14">
    <location>
        <begin position="75"/>
        <end position="95"/>
    </location>
</feature>
<comment type="function">
    <text evidence="1">Part of a complex that catalyzes the formation of methyl-coenzyme M and tetrahydromethanopterin from coenzyme M and methyl-tetrahydromethanopterin. This is an energy-conserving, sodium-ion translocating step.</text>
</comment>
<name>A0A644TX38_9ZZZZ</name>
<evidence type="ECO:0000256" key="9">
    <source>
        <dbReference type="ARBA" id="ARBA00022989"/>
    </source>
</evidence>
<dbReference type="GO" id="GO:0032259">
    <property type="term" value="P:methylation"/>
    <property type="evidence" value="ECO:0007669"/>
    <property type="project" value="UniProtKB-KW"/>
</dbReference>
<organism evidence="15">
    <name type="scientific">bioreactor metagenome</name>
    <dbReference type="NCBI Taxonomy" id="1076179"/>
    <lineage>
        <taxon>unclassified sequences</taxon>
        <taxon>metagenomes</taxon>
        <taxon>ecological metagenomes</taxon>
    </lineage>
</organism>
<evidence type="ECO:0000256" key="1">
    <source>
        <dbReference type="ARBA" id="ARBA00002533"/>
    </source>
</evidence>